<sequence length="118" mass="13600">MGVSICTLRRCKGEGEIISEHTAGCYCCYDLSKLRLELFRSRELSQRKTIVYTRVRVSSNDQKDDLERQKQVFKLYGASQGWIYELISDLESGMNYRKKGLKRLLDALIENEIGRLGG</sequence>
<dbReference type="Pfam" id="PF00239">
    <property type="entry name" value="Resolvase"/>
    <property type="match status" value="1"/>
</dbReference>
<dbReference type="PROSITE" id="PS51736">
    <property type="entry name" value="RECOMBINASES_3"/>
    <property type="match status" value="1"/>
</dbReference>
<keyword evidence="3" id="KW-1185">Reference proteome</keyword>
<comment type="caution">
    <text evidence="2">The sequence shown here is derived from an EMBL/GenBank/DDBJ whole genome shotgun (WGS) entry which is preliminary data.</text>
</comment>
<dbReference type="InterPro" id="IPR006119">
    <property type="entry name" value="Resolv_N"/>
</dbReference>
<organism evidence="2 3">
    <name type="scientific">Bartonella jaculi</name>
    <dbReference type="NCBI Taxonomy" id="686226"/>
    <lineage>
        <taxon>Bacteria</taxon>
        <taxon>Pseudomonadati</taxon>
        <taxon>Pseudomonadota</taxon>
        <taxon>Alphaproteobacteria</taxon>
        <taxon>Hyphomicrobiales</taxon>
        <taxon>Bartonellaceae</taxon>
        <taxon>Bartonella</taxon>
    </lineage>
</organism>
<reference evidence="3" key="1">
    <citation type="journal article" date="2019" name="Int. J. Syst. Evol. Microbiol.">
        <title>The Global Catalogue of Microorganisms (GCM) 10K type strain sequencing project: providing services to taxonomists for standard genome sequencing and annotation.</title>
        <authorList>
            <consortium name="The Broad Institute Genomics Platform"/>
            <consortium name="The Broad Institute Genome Sequencing Center for Infectious Disease"/>
            <person name="Wu L."/>
            <person name="Ma J."/>
        </authorList>
    </citation>
    <scope>NUCLEOTIDE SEQUENCE [LARGE SCALE GENOMIC DNA]</scope>
    <source>
        <strain evidence="3">JCM 17712</strain>
    </source>
</reference>
<dbReference type="InterPro" id="IPR036162">
    <property type="entry name" value="Resolvase-like_N_sf"/>
</dbReference>
<dbReference type="EMBL" id="BAABIZ010000007">
    <property type="protein sequence ID" value="GAA5107332.1"/>
    <property type="molecule type" value="Genomic_DNA"/>
</dbReference>
<protein>
    <recommendedName>
        <fullName evidence="1">Resolvase/invertase-type recombinase catalytic domain-containing protein</fullName>
    </recommendedName>
</protein>
<feature type="domain" description="Resolvase/invertase-type recombinase catalytic" evidence="1">
    <location>
        <begin position="50"/>
        <end position="118"/>
    </location>
</feature>
<evidence type="ECO:0000313" key="3">
    <source>
        <dbReference type="Proteomes" id="UP001500864"/>
    </source>
</evidence>
<proteinExistence type="predicted"/>
<name>A0ABP9N456_9HYPH</name>
<gene>
    <name evidence="2" type="ORF">GCM10023261_08610</name>
</gene>
<evidence type="ECO:0000313" key="2">
    <source>
        <dbReference type="EMBL" id="GAA5107332.1"/>
    </source>
</evidence>
<dbReference type="InterPro" id="IPR051491">
    <property type="entry name" value="Recombinase/Transposase-rel"/>
</dbReference>
<dbReference type="PANTHER" id="PTHR36172">
    <property type="match status" value="1"/>
</dbReference>
<dbReference type="Proteomes" id="UP001500864">
    <property type="component" value="Unassembled WGS sequence"/>
</dbReference>
<dbReference type="Gene3D" id="3.40.50.1390">
    <property type="entry name" value="Resolvase, N-terminal catalytic domain"/>
    <property type="match status" value="1"/>
</dbReference>
<accession>A0ABP9N456</accession>
<dbReference type="SUPFAM" id="SSF53041">
    <property type="entry name" value="Resolvase-like"/>
    <property type="match status" value="1"/>
</dbReference>
<dbReference type="PANTHER" id="PTHR36172:SF1">
    <property type="entry name" value="RESOLVASE-RELATED"/>
    <property type="match status" value="1"/>
</dbReference>
<evidence type="ECO:0000259" key="1">
    <source>
        <dbReference type="PROSITE" id="PS51736"/>
    </source>
</evidence>